<keyword evidence="2" id="KW-1185">Reference proteome</keyword>
<reference evidence="1 2" key="1">
    <citation type="journal article" date="2019" name="Genome Biol. Evol.">
        <title>The Rhododendron genome and chromosomal organization provide insight into shared whole-genome duplications across the heath family (Ericaceae).</title>
        <authorList>
            <person name="Soza V.L."/>
            <person name="Lindsley D."/>
            <person name="Waalkes A."/>
            <person name="Ramage E."/>
            <person name="Patwardhan R.P."/>
            <person name="Burton J.N."/>
            <person name="Adey A."/>
            <person name="Kumar A."/>
            <person name="Qiu R."/>
            <person name="Shendure J."/>
            <person name="Hall B."/>
        </authorList>
    </citation>
    <scope>NUCLEOTIDE SEQUENCE [LARGE SCALE GENOMIC DNA]</scope>
    <source>
        <strain evidence="1">RSF 1966-606</strain>
    </source>
</reference>
<evidence type="ECO:0000313" key="1">
    <source>
        <dbReference type="EMBL" id="KAE9453539.1"/>
    </source>
</evidence>
<organism evidence="1 2">
    <name type="scientific">Rhododendron williamsianum</name>
    <dbReference type="NCBI Taxonomy" id="262921"/>
    <lineage>
        <taxon>Eukaryota</taxon>
        <taxon>Viridiplantae</taxon>
        <taxon>Streptophyta</taxon>
        <taxon>Embryophyta</taxon>
        <taxon>Tracheophyta</taxon>
        <taxon>Spermatophyta</taxon>
        <taxon>Magnoliopsida</taxon>
        <taxon>eudicotyledons</taxon>
        <taxon>Gunneridae</taxon>
        <taxon>Pentapetalae</taxon>
        <taxon>asterids</taxon>
        <taxon>Ericales</taxon>
        <taxon>Ericaceae</taxon>
        <taxon>Ericoideae</taxon>
        <taxon>Rhodoreae</taxon>
        <taxon>Rhododendron</taxon>
    </lineage>
</organism>
<proteinExistence type="predicted"/>
<dbReference type="AlphaFoldDB" id="A0A6A4LDZ0"/>
<accession>A0A6A4LDZ0</accession>
<gene>
    <name evidence="1" type="ORF">C3L33_14560</name>
</gene>
<comment type="caution">
    <text evidence="1">The sequence shown here is derived from an EMBL/GenBank/DDBJ whole genome shotgun (WGS) entry which is preliminary data.</text>
</comment>
<sequence length="108" mass="12551">TFKIFSAAYKRKFKLRAELEEKITQYGETLVENSAQDGMYVLVTVEPEGVVALPNVQERKEVIFNIEQHFELLAWKCDAIFSPFRRVSLKFQKHEQRSCYDLSLASSS</sequence>
<name>A0A6A4LDZ0_9ERIC</name>
<feature type="non-terminal residue" evidence="1">
    <location>
        <position position="1"/>
    </location>
</feature>
<dbReference type="OrthoDB" id="3360032at2759"/>
<dbReference type="Proteomes" id="UP000428333">
    <property type="component" value="Linkage Group LG08"/>
</dbReference>
<evidence type="ECO:0000313" key="2">
    <source>
        <dbReference type="Proteomes" id="UP000428333"/>
    </source>
</evidence>
<protein>
    <submittedName>
        <fullName evidence="1">Uncharacterized protein</fullName>
    </submittedName>
</protein>
<dbReference type="EMBL" id="QEFC01002167">
    <property type="protein sequence ID" value="KAE9453539.1"/>
    <property type="molecule type" value="Genomic_DNA"/>
</dbReference>